<dbReference type="PANTHER" id="PTHR24381:SF390">
    <property type="entry name" value="ZINC FINGER PROTEIN 37 HOMOLOG"/>
    <property type="match status" value="1"/>
</dbReference>
<evidence type="ECO:0000313" key="15">
    <source>
        <dbReference type="Ensembl" id="ENSSSCP00015042887.1"/>
    </source>
</evidence>
<evidence type="ECO:0000256" key="4">
    <source>
        <dbReference type="ARBA" id="ARBA00022723"/>
    </source>
</evidence>
<evidence type="ECO:0000256" key="5">
    <source>
        <dbReference type="ARBA" id="ARBA00022737"/>
    </source>
</evidence>
<dbReference type="Proteomes" id="UP000694723">
    <property type="component" value="Unplaced"/>
</dbReference>
<dbReference type="FunFam" id="3.30.160.60:FF:000690">
    <property type="entry name" value="Zinc finger protein 354C"/>
    <property type="match status" value="1"/>
</dbReference>
<feature type="domain" description="C2H2-type" evidence="13">
    <location>
        <begin position="253"/>
        <end position="280"/>
    </location>
</feature>
<dbReference type="Proteomes" id="UP000694724">
    <property type="component" value="Unplaced"/>
</dbReference>
<evidence type="ECO:0000259" key="13">
    <source>
        <dbReference type="PROSITE" id="PS50157"/>
    </source>
</evidence>
<dbReference type="SUPFAM" id="SSF109640">
    <property type="entry name" value="KRAB domain (Kruppel-associated box)"/>
    <property type="match status" value="1"/>
</dbReference>
<evidence type="ECO:0000313" key="17">
    <source>
        <dbReference type="Proteomes" id="UP000314985"/>
    </source>
</evidence>
<feature type="domain" description="C2H2-type" evidence="13">
    <location>
        <begin position="309"/>
        <end position="336"/>
    </location>
</feature>
<evidence type="ECO:0000313" key="16">
    <source>
        <dbReference type="Ensembl" id="ENSSSCP00025016090.1"/>
    </source>
</evidence>
<dbReference type="PANTHER" id="PTHR24381">
    <property type="entry name" value="ZINC FINGER PROTEIN"/>
    <property type="match status" value="1"/>
</dbReference>
<dbReference type="Ensembl" id="ENSSSCT00015103084.1">
    <property type="protein sequence ID" value="ENSSSCP00015042887.1"/>
    <property type="gene ID" value="ENSSSCG00015076450.1"/>
</dbReference>
<dbReference type="Proteomes" id="UP000694727">
    <property type="component" value="Unplaced"/>
</dbReference>
<feature type="domain" description="C2H2-type" evidence="13">
    <location>
        <begin position="421"/>
        <end position="448"/>
    </location>
</feature>
<evidence type="ECO:0000256" key="3">
    <source>
        <dbReference type="ARBA" id="ARBA00006991"/>
    </source>
</evidence>
<dbReference type="Ensembl" id="ENSSSCT00070032832.1">
    <property type="protein sequence ID" value="ENSSSCP00070027403.1"/>
    <property type="gene ID" value="ENSSSCG00070016667.1"/>
</dbReference>
<keyword evidence="9" id="KW-0238">DNA-binding</keyword>
<dbReference type="FunFam" id="3.30.160.60:FF:000853">
    <property type="entry name" value="zinc finger protein 205 isoform X1"/>
    <property type="match status" value="1"/>
</dbReference>
<dbReference type="Gene3D" id="6.10.140.140">
    <property type="match status" value="1"/>
</dbReference>
<dbReference type="CDD" id="cd07765">
    <property type="entry name" value="KRAB_A-box"/>
    <property type="match status" value="1"/>
</dbReference>
<dbReference type="Proteomes" id="UP000694726">
    <property type="component" value="Unplaced"/>
</dbReference>
<organism evidence="16 18">
    <name type="scientific">Sus scrofa</name>
    <name type="common">Pig</name>
    <dbReference type="NCBI Taxonomy" id="9823"/>
    <lineage>
        <taxon>Eukaryota</taxon>
        <taxon>Metazoa</taxon>
        <taxon>Chordata</taxon>
        <taxon>Craniata</taxon>
        <taxon>Vertebrata</taxon>
        <taxon>Euteleostomi</taxon>
        <taxon>Mammalia</taxon>
        <taxon>Eutheria</taxon>
        <taxon>Laurasiatheria</taxon>
        <taxon>Artiodactyla</taxon>
        <taxon>Suina</taxon>
        <taxon>Suidae</taxon>
        <taxon>Sus</taxon>
    </lineage>
</organism>
<evidence type="ECO:0000256" key="9">
    <source>
        <dbReference type="ARBA" id="ARBA00023125"/>
    </source>
</evidence>
<protein>
    <submittedName>
        <fullName evidence="15">Zinc finger protein 677</fullName>
    </submittedName>
</protein>
<dbReference type="PROSITE" id="PS50805">
    <property type="entry name" value="KRAB"/>
    <property type="match status" value="1"/>
</dbReference>
<dbReference type="AlphaFoldDB" id="A0A8D0RP59"/>
<keyword evidence="8" id="KW-0805">Transcription regulation</keyword>
<feature type="domain" description="C2H2-type" evidence="13">
    <location>
        <begin position="337"/>
        <end position="364"/>
    </location>
</feature>
<feature type="domain" description="C2H2-type" evidence="13">
    <location>
        <begin position="365"/>
        <end position="392"/>
    </location>
</feature>
<evidence type="ECO:0000313" key="18">
    <source>
        <dbReference type="Proteomes" id="UP000694727"/>
    </source>
</evidence>
<dbReference type="Ensembl" id="ENSSSCT00055041010.1">
    <property type="protein sequence ID" value="ENSSSCP00055032632.1"/>
    <property type="gene ID" value="ENSSSCG00055020925.1"/>
</dbReference>
<dbReference type="InterPro" id="IPR013087">
    <property type="entry name" value="Znf_C2H2_type"/>
</dbReference>
<evidence type="ECO:0000256" key="6">
    <source>
        <dbReference type="ARBA" id="ARBA00022771"/>
    </source>
</evidence>
<evidence type="ECO:0000256" key="2">
    <source>
        <dbReference type="ARBA" id="ARBA00004123"/>
    </source>
</evidence>
<feature type="domain" description="C2H2-type" evidence="13">
    <location>
        <begin position="393"/>
        <end position="420"/>
    </location>
</feature>
<dbReference type="InterPro" id="IPR036051">
    <property type="entry name" value="KRAB_dom_sf"/>
</dbReference>
<comment type="subcellular location">
    <subcellularLocation>
        <location evidence="2">Nucleus</location>
    </subcellularLocation>
</comment>
<dbReference type="PROSITE" id="PS00028">
    <property type="entry name" value="ZINC_FINGER_C2H2_1"/>
    <property type="match status" value="8"/>
</dbReference>
<dbReference type="Pfam" id="PF00096">
    <property type="entry name" value="zf-C2H2"/>
    <property type="match status" value="8"/>
</dbReference>
<keyword evidence="7" id="KW-0862">Zinc</keyword>
<dbReference type="PROSITE" id="PS50157">
    <property type="entry name" value="ZINC_FINGER_C2H2_2"/>
    <property type="match status" value="8"/>
</dbReference>
<dbReference type="FunFam" id="3.30.160.60:FF:000149">
    <property type="entry name" value="Zinc finger protein 569"/>
    <property type="match status" value="1"/>
</dbReference>
<keyword evidence="6 12" id="KW-0863">Zinc-finger</keyword>
<dbReference type="SMART" id="SM00355">
    <property type="entry name" value="ZnF_C2H2"/>
    <property type="match status" value="8"/>
</dbReference>
<dbReference type="Proteomes" id="UP000694720">
    <property type="component" value="Unplaced"/>
</dbReference>
<reference evidence="16" key="2">
    <citation type="submission" date="2025-05" db="UniProtKB">
        <authorList>
            <consortium name="Ensembl"/>
        </authorList>
    </citation>
    <scope>IDENTIFICATION</scope>
</reference>
<keyword evidence="5" id="KW-0677">Repeat</keyword>
<dbReference type="SMART" id="SM00349">
    <property type="entry name" value="KRAB"/>
    <property type="match status" value="1"/>
</dbReference>
<dbReference type="GO" id="GO:0006355">
    <property type="term" value="P:regulation of DNA-templated transcription"/>
    <property type="evidence" value="ECO:0007669"/>
    <property type="project" value="InterPro"/>
</dbReference>
<keyword evidence="10" id="KW-0804">Transcription</keyword>
<comment type="function">
    <text evidence="1">May be involved in transcriptional regulation.</text>
</comment>
<proteinExistence type="inferred from homology"/>
<evidence type="ECO:0000256" key="8">
    <source>
        <dbReference type="ARBA" id="ARBA00023015"/>
    </source>
</evidence>
<keyword evidence="11" id="KW-0539">Nucleus</keyword>
<dbReference type="GO" id="GO:0005634">
    <property type="term" value="C:nucleus"/>
    <property type="evidence" value="ECO:0007669"/>
    <property type="project" value="UniProtKB-SubCell"/>
</dbReference>
<evidence type="ECO:0000256" key="12">
    <source>
        <dbReference type="PROSITE-ProRule" id="PRU00042"/>
    </source>
</evidence>
<dbReference type="FunFam" id="3.30.160.60:FF:002254">
    <property type="entry name" value="Zinc finger protein 540"/>
    <property type="match status" value="1"/>
</dbReference>
<feature type="domain" description="KRAB" evidence="14">
    <location>
        <begin position="8"/>
        <end position="85"/>
    </location>
</feature>
<dbReference type="Gene3D" id="3.30.160.60">
    <property type="entry name" value="Classic Zinc Finger"/>
    <property type="match status" value="8"/>
</dbReference>
<sequence>MTLSQAPLTFKDVAIEFSQEEWDCLDPDQRALFWDVMLETYGNLLSVGISPRCAIKELSPKEDVNNGELVQTRGFERPVSHNFDDSDFREVQQNMHQFENQWQCEEKSDKRVNTASCKNLTGRRNQHRKFQNNFPVKQNVSVRSMSHHQSCVNEELRNDIGSSGNKSLQCLGNRLGVSLHSQLGELQIFQTKEKVYECNQVEKSIKNRSSFLPPQIIPSGVKTNTCNKKGEAFMHVSLHTQRRQKTHSTEKPHKCNDCGKTFSHLSVLANHQRIHSEERPYECNDCGKTFNRFSNLTRHQRIHTGEKPYKCNVCGKDFMIRSHLWGHERTHTGERPYKCDECGKAFSEHSNLAQHKRIHTGEKPYKCSECGKGFTTRSHLWGHERIHTGEKPYKCSECGKAFTGSSNLIQHRKIHTGEKPYKCDVCGKAFSQNSSLIVHQRIHTGEKPFKCYACDKAFKQYSSLNRHQNIHRAKKKTSSVG</sequence>
<keyword evidence="4" id="KW-0479">Metal-binding</keyword>
<evidence type="ECO:0000259" key="14">
    <source>
        <dbReference type="PROSITE" id="PS50805"/>
    </source>
</evidence>
<dbReference type="FunFam" id="3.30.160.60:FF:000638">
    <property type="entry name" value="Zinc finger protein 184"/>
    <property type="match status" value="1"/>
</dbReference>
<dbReference type="Ensembl" id="ENSSSCT00065056322.1">
    <property type="protein sequence ID" value="ENSSSCP00065024498.1"/>
    <property type="gene ID" value="ENSSSCG00065041169.1"/>
</dbReference>
<dbReference type="Ensembl" id="ENSSSCT00025038176.1">
    <property type="protein sequence ID" value="ENSSSCP00025016090.1"/>
    <property type="gene ID" value="ENSSSCG00025028148.1"/>
</dbReference>
<dbReference type="Proteomes" id="UP000314985">
    <property type="component" value="Unassembled WGS sequence"/>
</dbReference>
<gene>
    <name evidence="16" type="primary">LOC100624495</name>
</gene>
<dbReference type="Ensembl" id="ENSSSCT00060094160.1">
    <property type="protein sequence ID" value="ENSSSCP00060040737.1"/>
    <property type="gene ID" value="ENSSSCG00060068978.1"/>
</dbReference>
<dbReference type="InterPro" id="IPR036236">
    <property type="entry name" value="Znf_C2H2_sf"/>
</dbReference>
<dbReference type="GO" id="GO:0008270">
    <property type="term" value="F:zinc ion binding"/>
    <property type="evidence" value="ECO:0007669"/>
    <property type="project" value="UniProtKB-KW"/>
</dbReference>
<dbReference type="InterPro" id="IPR001909">
    <property type="entry name" value="KRAB"/>
</dbReference>
<evidence type="ECO:0000256" key="7">
    <source>
        <dbReference type="ARBA" id="ARBA00022833"/>
    </source>
</evidence>
<feature type="domain" description="C2H2-type" evidence="13">
    <location>
        <begin position="449"/>
        <end position="476"/>
    </location>
</feature>
<dbReference type="SUPFAM" id="SSF57667">
    <property type="entry name" value="beta-beta-alpha zinc fingers"/>
    <property type="match status" value="5"/>
</dbReference>
<dbReference type="Pfam" id="PF01352">
    <property type="entry name" value="KRAB"/>
    <property type="match status" value="1"/>
</dbReference>
<comment type="similarity">
    <text evidence="3">Belongs to the krueppel C2H2-type zinc-finger protein family.</text>
</comment>
<evidence type="ECO:0000256" key="10">
    <source>
        <dbReference type="ARBA" id="ARBA00023163"/>
    </source>
</evidence>
<dbReference type="FunFam" id="3.30.160.60:FF:000016">
    <property type="entry name" value="zinc finger protein 37 homolog"/>
    <property type="match status" value="2"/>
</dbReference>
<name>A0A8D0RP59_PIG</name>
<feature type="domain" description="C2H2-type" evidence="13">
    <location>
        <begin position="281"/>
        <end position="308"/>
    </location>
</feature>
<evidence type="ECO:0000256" key="11">
    <source>
        <dbReference type="ARBA" id="ARBA00023242"/>
    </source>
</evidence>
<dbReference type="GO" id="GO:0043565">
    <property type="term" value="F:sequence-specific DNA binding"/>
    <property type="evidence" value="ECO:0007669"/>
    <property type="project" value="UniProtKB-ARBA"/>
</dbReference>
<accession>A0A8D0RP59</accession>
<reference evidence="17" key="1">
    <citation type="submission" date="2017-08" db="EMBL/GenBank/DDBJ databases">
        <title>USMARCv1.0.</title>
        <authorList>
            <person name="Hannum G.I."/>
            <person name="Koren S."/>
            <person name="Schroeder S.G."/>
            <person name="Chin S.C."/>
            <person name="Nonneman D.J."/>
            <person name="Becker S.A."/>
            <person name="Rosen B.D."/>
            <person name="Bickhart D.M."/>
            <person name="Putnam N.H."/>
            <person name="Green R.E."/>
            <person name="Tuggle C.K."/>
            <person name="Liu H."/>
            <person name="Rohrer G.A."/>
            <person name="Warr A."/>
            <person name="Hall R."/>
            <person name="Kim K."/>
            <person name="Hume D.A."/>
            <person name="Talbot R."/>
            <person name="Chow W."/>
            <person name="Howe K."/>
            <person name="Schwartz A.S."/>
            <person name="Watson M."/>
            <person name="Archibald A.L."/>
            <person name="Phillippy A.M."/>
            <person name="Smith T.P.L."/>
        </authorList>
    </citation>
    <scope>NUCLEOTIDE SEQUENCE [LARGE SCALE GENOMIC DNA]</scope>
</reference>
<dbReference type="Ensembl" id="ENSSSCT00035046477.1">
    <property type="protein sequence ID" value="ENSSSCP00035018576.1"/>
    <property type="gene ID" value="ENSSSCG00035035079.1"/>
</dbReference>
<dbReference type="FunFam" id="3.30.160.60:FF:002343">
    <property type="entry name" value="Zinc finger protein 33A"/>
    <property type="match status" value="1"/>
</dbReference>
<evidence type="ECO:0000256" key="1">
    <source>
        <dbReference type="ARBA" id="ARBA00003767"/>
    </source>
</evidence>
<dbReference type="Proteomes" id="UP000694725">
    <property type="component" value="Unplaced"/>
</dbReference>